<sequence>MPAEDDISIEEKRVYAGSAGRTDVYVASADGLVRVAVSGDKIGEFGMAADVTARDVAITRRPAAPDVLAVATSEDLLVGAVDEAADGRKPVGGADEELEPVGVGPATAVGLPGPTRNRSGDGAHEADAPARFLAATADGDVVSVRVDDATEGGFETTVLGSVDDPRAIDSGLVAAADGVHRATAAGGGAIGGSGDGTIGEAGGQNRRTGLEHVGLRDAADVAGEGVPLAATGDGLYWLANGWMEAIEATTSHVAADGEGHALAATDEGLFAHADADWSRDAWEHRSLPVAGTVTALAYGPGIALAVTDAGALCVDAGDGWRHQVLGVREVGGIAAHAVS</sequence>
<dbReference type="AlphaFoldDB" id="A0A1H3N2S9"/>
<dbReference type="Pfam" id="PF23366">
    <property type="entry name" value="Beta-prop_HVO_0234"/>
    <property type="match status" value="1"/>
</dbReference>
<gene>
    <name evidence="3" type="ORF">SAMN05216564_11140</name>
</gene>
<name>A0A1H3N2S9_9EURY</name>
<keyword evidence="4" id="KW-1185">Reference proteome</keyword>
<proteinExistence type="predicted"/>
<dbReference type="OrthoDB" id="213812at2157"/>
<feature type="domain" description="HVO-0234-like beta-propeller" evidence="2">
    <location>
        <begin position="8"/>
        <end position="334"/>
    </location>
</feature>
<feature type="region of interest" description="Disordered" evidence="1">
    <location>
        <begin position="88"/>
        <end position="124"/>
    </location>
</feature>
<accession>A0A1H3N2S9</accession>
<evidence type="ECO:0000313" key="3">
    <source>
        <dbReference type="EMBL" id="SDY83172.1"/>
    </source>
</evidence>
<dbReference type="RefSeq" id="WP_092734609.1">
    <property type="nucleotide sequence ID" value="NZ_FNPC01000011.1"/>
</dbReference>
<dbReference type="Proteomes" id="UP000199079">
    <property type="component" value="Unassembled WGS sequence"/>
</dbReference>
<evidence type="ECO:0000313" key="4">
    <source>
        <dbReference type="Proteomes" id="UP000199079"/>
    </source>
</evidence>
<evidence type="ECO:0000256" key="1">
    <source>
        <dbReference type="SAM" id="MobiDB-lite"/>
    </source>
</evidence>
<organism evidence="3 4">
    <name type="scientific">Halopenitus persicus</name>
    <dbReference type="NCBI Taxonomy" id="1048396"/>
    <lineage>
        <taxon>Archaea</taxon>
        <taxon>Methanobacteriati</taxon>
        <taxon>Methanobacteriota</taxon>
        <taxon>Stenosarchaea group</taxon>
        <taxon>Halobacteria</taxon>
        <taxon>Halobacteriales</taxon>
        <taxon>Haloferacaceae</taxon>
        <taxon>Halopenitus</taxon>
    </lineage>
</organism>
<dbReference type="EMBL" id="FNPC01000011">
    <property type="protein sequence ID" value="SDY83172.1"/>
    <property type="molecule type" value="Genomic_DNA"/>
</dbReference>
<dbReference type="InterPro" id="IPR056505">
    <property type="entry name" value="Beta-prop_HVO_0234"/>
</dbReference>
<protein>
    <recommendedName>
        <fullName evidence="2">HVO-0234-like beta-propeller domain-containing protein</fullName>
    </recommendedName>
</protein>
<evidence type="ECO:0000259" key="2">
    <source>
        <dbReference type="Pfam" id="PF23366"/>
    </source>
</evidence>
<reference evidence="4" key="1">
    <citation type="submission" date="2016-10" db="EMBL/GenBank/DDBJ databases">
        <authorList>
            <person name="Varghese N."/>
            <person name="Submissions S."/>
        </authorList>
    </citation>
    <scope>NUCLEOTIDE SEQUENCE [LARGE SCALE GENOMIC DNA]</scope>
    <source>
        <strain evidence="4">DC30,IBRC 10041,KCTC 4046</strain>
    </source>
</reference>